<proteinExistence type="predicted"/>
<organism evidence="1 2">
    <name type="scientific">Rhizobium phage RHph_TM30</name>
    <dbReference type="NCBI Taxonomy" id="2509764"/>
    <lineage>
        <taxon>Viruses</taxon>
        <taxon>Duplodnaviria</taxon>
        <taxon>Heunggongvirae</taxon>
        <taxon>Uroviricota</taxon>
        <taxon>Caudoviricetes</taxon>
        <taxon>Kleczkowskaviridae</taxon>
        <taxon>Cuauhnahuacvirus</taxon>
        <taxon>Cuauhnahuacvirus TM30</taxon>
    </lineage>
</organism>
<protein>
    <submittedName>
        <fullName evidence="1">Uncharacterized protein</fullName>
    </submittedName>
</protein>
<reference evidence="1 2" key="1">
    <citation type="submission" date="2020-01" db="EMBL/GenBank/DDBJ databases">
        <title>Patterns of diversity and host range of bacteriophage communities associated with bean-nodulatin bacteria.</title>
        <authorList>
            <person name="Vann Cauwenberghe J."/>
            <person name="Santamaria R.I."/>
            <person name="Bustos P."/>
            <person name="Juarez S."/>
            <person name="Gonzalez V."/>
        </authorList>
    </citation>
    <scope>NUCLEOTIDE SEQUENCE [LARGE SCALE GENOMIC DNA]</scope>
</reference>
<evidence type="ECO:0000313" key="1">
    <source>
        <dbReference type="EMBL" id="QIG71218.1"/>
    </source>
</evidence>
<keyword evidence="2" id="KW-1185">Reference proteome</keyword>
<evidence type="ECO:0000313" key="2">
    <source>
        <dbReference type="Proteomes" id="UP000629603"/>
    </source>
</evidence>
<dbReference type="Proteomes" id="UP000629603">
    <property type="component" value="Segment"/>
</dbReference>
<sequence>MYINGWMTNVNVSEIAQTKKFIEENDGLDLKVDTTGANGPEYKWTQYCDDDEDMVKIAAVMMFYNDRSPEQIEEFKSDLRELMKKYPRV</sequence>
<name>A0A7S5R4Y2_9CAUD</name>
<accession>A0A7S5R4Y2</accession>
<gene>
    <name evidence="1" type="ORF">EVB93_111</name>
</gene>
<dbReference type="EMBL" id="MN988521">
    <property type="protein sequence ID" value="QIG71218.1"/>
    <property type="molecule type" value="Genomic_DNA"/>
</dbReference>